<comment type="similarity">
    <text evidence="10">Belongs to the glycosyltransferase 28 family. MurG subfamily.</text>
</comment>
<evidence type="ECO:0000259" key="12">
    <source>
        <dbReference type="Pfam" id="PF04101"/>
    </source>
</evidence>
<accession>A0A9D6Z638</accession>
<dbReference type="GO" id="GO:0005975">
    <property type="term" value="P:carbohydrate metabolic process"/>
    <property type="evidence" value="ECO:0007669"/>
    <property type="project" value="InterPro"/>
</dbReference>
<evidence type="ECO:0000256" key="2">
    <source>
        <dbReference type="ARBA" id="ARBA00022618"/>
    </source>
</evidence>
<protein>
    <recommendedName>
        <fullName evidence="10">UDP-N-acetylglucosamine--N-acetylmuramyl-(pentapeptide) pyrophosphoryl-undecaprenol N-acetylglucosamine transferase</fullName>
        <ecNumber evidence="10">2.4.1.227</ecNumber>
    </recommendedName>
    <alternativeName>
        <fullName evidence="10">Undecaprenyl-PP-MurNAc-pentapeptide-UDPGlcNAc GlcNAc transferase</fullName>
    </alternativeName>
</protein>
<keyword evidence="7 10" id="KW-0472">Membrane</keyword>
<dbReference type="GO" id="GO:0050511">
    <property type="term" value="F:undecaprenyldiphospho-muramoylpentapeptide beta-N-acetylglucosaminyltransferase activity"/>
    <property type="evidence" value="ECO:0007669"/>
    <property type="project" value="UniProtKB-UniRule"/>
</dbReference>
<dbReference type="Pfam" id="PF03033">
    <property type="entry name" value="Glyco_transf_28"/>
    <property type="match status" value="1"/>
</dbReference>
<dbReference type="CDD" id="cd03785">
    <property type="entry name" value="GT28_MurG"/>
    <property type="match status" value="1"/>
</dbReference>
<dbReference type="GO" id="GO:0009252">
    <property type="term" value="P:peptidoglycan biosynthetic process"/>
    <property type="evidence" value="ECO:0007669"/>
    <property type="project" value="UniProtKB-UniRule"/>
</dbReference>
<dbReference type="GO" id="GO:0071555">
    <property type="term" value="P:cell wall organization"/>
    <property type="evidence" value="ECO:0007669"/>
    <property type="project" value="UniProtKB-KW"/>
</dbReference>
<gene>
    <name evidence="10 13" type="primary">murG</name>
    <name evidence="13" type="ORF">HY912_24380</name>
</gene>
<dbReference type="EMBL" id="JACRDE010000631">
    <property type="protein sequence ID" value="MBI5252645.1"/>
    <property type="molecule type" value="Genomic_DNA"/>
</dbReference>
<evidence type="ECO:0000256" key="3">
    <source>
        <dbReference type="ARBA" id="ARBA00022676"/>
    </source>
</evidence>
<evidence type="ECO:0000256" key="7">
    <source>
        <dbReference type="ARBA" id="ARBA00023136"/>
    </source>
</evidence>
<keyword evidence="2 10" id="KW-0132">Cell division</keyword>
<feature type="domain" description="Glycosyltransferase family 28 N-terminal" evidence="11">
    <location>
        <begin position="4"/>
        <end position="143"/>
    </location>
</feature>
<keyword evidence="8 10" id="KW-0131">Cell cycle</keyword>
<evidence type="ECO:0000256" key="8">
    <source>
        <dbReference type="ARBA" id="ARBA00023306"/>
    </source>
</evidence>
<evidence type="ECO:0000259" key="11">
    <source>
        <dbReference type="Pfam" id="PF03033"/>
    </source>
</evidence>
<keyword evidence="1 10" id="KW-1003">Cell membrane</keyword>
<dbReference type="Proteomes" id="UP000807825">
    <property type="component" value="Unassembled WGS sequence"/>
</dbReference>
<proteinExistence type="inferred from homology"/>
<feature type="binding site" evidence="10">
    <location>
        <position position="124"/>
    </location>
    <ligand>
        <name>UDP-N-acetyl-alpha-D-glucosamine</name>
        <dbReference type="ChEBI" id="CHEBI:57705"/>
    </ligand>
</feature>
<dbReference type="EC" id="2.4.1.227" evidence="10"/>
<dbReference type="AlphaFoldDB" id="A0A9D6Z638"/>
<feature type="binding site" evidence="10">
    <location>
        <begin position="10"/>
        <end position="12"/>
    </location>
    <ligand>
        <name>UDP-N-acetyl-alpha-D-glucosamine</name>
        <dbReference type="ChEBI" id="CHEBI:57705"/>
    </ligand>
</feature>
<dbReference type="InterPro" id="IPR004276">
    <property type="entry name" value="GlycoTrans_28_N"/>
</dbReference>
<dbReference type="PANTHER" id="PTHR21015">
    <property type="entry name" value="UDP-N-ACETYLGLUCOSAMINE--N-ACETYLMURAMYL-(PENTAPEPTIDE) PYROPHOSPHORYL-UNDECAPRENOL N-ACETYLGLUCOSAMINE TRANSFERASE 1"/>
    <property type="match status" value="1"/>
</dbReference>
<comment type="function">
    <text evidence="10">Cell wall formation. Catalyzes the transfer of a GlcNAc subunit on undecaprenyl-pyrophosphoryl-MurNAc-pentapeptide (lipid intermediate I) to form undecaprenyl-pyrophosphoryl-MurNAc-(pentapeptide)GlcNAc (lipid intermediate II).</text>
</comment>
<evidence type="ECO:0000256" key="1">
    <source>
        <dbReference type="ARBA" id="ARBA00022475"/>
    </source>
</evidence>
<dbReference type="GO" id="GO:0051301">
    <property type="term" value="P:cell division"/>
    <property type="evidence" value="ECO:0007669"/>
    <property type="project" value="UniProtKB-KW"/>
</dbReference>
<comment type="pathway">
    <text evidence="10">Cell wall biogenesis; peptidoglycan biosynthesis.</text>
</comment>
<evidence type="ECO:0000256" key="5">
    <source>
        <dbReference type="ARBA" id="ARBA00022960"/>
    </source>
</evidence>
<dbReference type="PANTHER" id="PTHR21015:SF22">
    <property type="entry name" value="GLYCOSYLTRANSFERASE"/>
    <property type="match status" value="1"/>
</dbReference>
<name>A0A9D6Z638_9BACT</name>
<keyword evidence="5 10" id="KW-0133">Cell shape</keyword>
<evidence type="ECO:0000256" key="4">
    <source>
        <dbReference type="ARBA" id="ARBA00022679"/>
    </source>
</evidence>
<feature type="binding site" evidence="10">
    <location>
        <position position="165"/>
    </location>
    <ligand>
        <name>UDP-N-acetyl-alpha-D-glucosamine</name>
        <dbReference type="ChEBI" id="CHEBI:57705"/>
    </ligand>
</feature>
<feature type="binding site" evidence="10">
    <location>
        <position position="290"/>
    </location>
    <ligand>
        <name>UDP-N-acetyl-alpha-D-glucosamine</name>
        <dbReference type="ChEBI" id="CHEBI:57705"/>
    </ligand>
</feature>
<keyword evidence="9 10" id="KW-0961">Cell wall biogenesis/degradation</keyword>
<keyword evidence="3 10" id="KW-0328">Glycosyltransferase</keyword>
<evidence type="ECO:0000256" key="6">
    <source>
        <dbReference type="ARBA" id="ARBA00022984"/>
    </source>
</evidence>
<comment type="caution">
    <text evidence="10">Lacks conserved residue(s) required for the propagation of feature annotation.</text>
</comment>
<keyword evidence="6 10" id="KW-0573">Peptidoglycan synthesis</keyword>
<dbReference type="NCBIfam" id="TIGR01133">
    <property type="entry name" value="murG"/>
    <property type="match status" value="1"/>
</dbReference>
<sequence>MRLIIAGGGTGGHLFPAMAIARALKAEDSTASVLFVGTKNGIEARTIPGTEFPIRFITARGMMKTGIFNSALSALEIPVGLFQSVSIIRRFRPDCVLGVGGYASGPTVLAAWMMRVPTAIQEQNSVMGTTNRILSRLVDRIFISWENTEPATPPKKTIVEGNPVRDDIFSETSKSASNPGEFRILIFGGSRGARSINQSVIANLDALSQSADKVRILHQTGIGAAQELMAAYKKAGIEAEVREFIHDMGSAYQWANVVICRSGASSLAEITALGKPAIVIPYPYAIGDHQARNAAVLQARGAVRVVNDSNLKNGALLKEIRTLMDRPELLSEMAENSRKLGRPQAATEIAKELLKLERSGK</sequence>
<dbReference type="SUPFAM" id="SSF53756">
    <property type="entry name" value="UDP-Glycosyltransferase/glycogen phosphorylase"/>
    <property type="match status" value="1"/>
</dbReference>
<dbReference type="HAMAP" id="MF_00033">
    <property type="entry name" value="MurG"/>
    <property type="match status" value="1"/>
</dbReference>
<evidence type="ECO:0000256" key="9">
    <source>
        <dbReference type="ARBA" id="ARBA00023316"/>
    </source>
</evidence>
<feature type="binding site" evidence="10">
    <location>
        <position position="245"/>
    </location>
    <ligand>
        <name>UDP-N-acetyl-alpha-D-glucosamine</name>
        <dbReference type="ChEBI" id="CHEBI:57705"/>
    </ligand>
</feature>
<comment type="subcellular location">
    <subcellularLocation>
        <location evidence="10">Cell membrane</location>
        <topology evidence="10">Peripheral membrane protein</topology>
        <orientation evidence="10">Cytoplasmic side</orientation>
    </subcellularLocation>
</comment>
<dbReference type="InterPro" id="IPR007235">
    <property type="entry name" value="Glyco_trans_28_C"/>
</dbReference>
<evidence type="ECO:0000256" key="10">
    <source>
        <dbReference type="HAMAP-Rule" id="MF_00033"/>
    </source>
</evidence>
<evidence type="ECO:0000313" key="13">
    <source>
        <dbReference type="EMBL" id="MBI5252645.1"/>
    </source>
</evidence>
<evidence type="ECO:0000313" key="14">
    <source>
        <dbReference type="Proteomes" id="UP000807825"/>
    </source>
</evidence>
<dbReference type="Gene3D" id="3.40.50.2000">
    <property type="entry name" value="Glycogen Phosphorylase B"/>
    <property type="match status" value="2"/>
</dbReference>
<comment type="caution">
    <text evidence="13">The sequence shown here is derived from an EMBL/GenBank/DDBJ whole genome shotgun (WGS) entry which is preliminary data.</text>
</comment>
<feature type="domain" description="Glycosyl transferase family 28 C-terminal" evidence="12">
    <location>
        <begin position="184"/>
        <end position="347"/>
    </location>
</feature>
<dbReference type="GO" id="GO:0005886">
    <property type="term" value="C:plasma membrane"/>
    <property type="evidence" value="ECO:0007669"/>
    <property type="project" value="UniProtKB-SubCell"/>
</dbReference>
<feature type="binding site" evidence="10">
    <location>
        <position position="190"/>
    </location>
    <ligand>
        <name>UDP-N-acetyl-alpha-D-glucosamine</name>
        <dbReference type="ChEBI" id="CHEBI:57705"/>
    </ligand>
</feature>
<dbReference type="InterPro" id="IPR006009">
    <property type="entry name" value="GlcNAc_MurG"/>
</dbReference>
<comment type="catalytic activity">
    <reaction evidence="10">
        <text>di-trans,octa-cis-undecaprenyl diphospho-N-acetyl-alpha-D-muramoyl-L-alanyl-D-glutamyl-meso-2,6-diaminopimeloyl-D-alanyl-D-alanine + UDP-N-acetyl-alpha-D-glucosamine = di-trans,octa-cis-undecaprenyl diphospho-[N-acetyl-alpha-D-glucosaminyl-(1-&gt;4)]-N-acetyl-alpha-D-muramoyl-L-alanyl-D-glutamyl-meso-2,6-diaminopimeloyl-D-alanyl-D-alanine + UDP + H(+)</text>
        <dbReference type="Rhea" id="RHEA:31227"/>
        <dbReference type="ChEBI" id="CHEBI:15378"/>
        <dbReference type="ChEBI" id="CHEBI:57705"/>
        <dbReference type="ChEBI" id="CHEBI:58223"/>
        <dbReference type="ChEBI" id="CHEBI:61387"/>
        <dbReference type="ChEBI" id="CHEBI:61388"/>
        <dbReference type="EC" id="2.4.1.227"/>
    </reaction>
</comment>
<organism evidence="13 14">
    <name type="scientific">Desulfomonile tiedjei</name>
    <dbReference type="NCBI Taxonomy" id="2358"/>
    <lineage>
        <taxon>Bacteria</taxon>
        <taxon>Pseudomonadati</taxon>
        <taxon>Thermodesulfobacteriota</taxon>
        <taxon>Desulfomonilia</taxon>
        <taxon>Desulfomonilales</taxon>
        <taxon>Desulfomonilaceae</taxon>
        <taxon>Desulfomonile</taxon>
    </lineage>
</organism>
<reference evidence="13" key="1">
    <citation type="submission" date="2020-07" db="EMBL/GenBank/DDBJ databases">
        <title>Huge and variable diversity of episymbiotic CPR bacteria and DPANN archaea in groundwater ecosystems.</title>
        <authorList>
            <person name="He C.Y."/>
            <person name="Keren R."/>
            <person name="Whittaker M."/>
            <person name="Farag I.F."/>
            <person name="Doudna J."/>
            <person name="Cate J.H.D."/>
            <person name="Banfield J.F."/>
        </authorList>
    </citation>
    <scope>NUCLEOTIDE SEQUENCE</scope>
    <source>
        <strain evidence="13">NC_groundwater_1664_Pr3_B-0.1um_52_9</strain>
    </source>
</reference>
<keyword evidence="4 10" id="KW-0808">Transferase</keyword>
<dbReference type="Pfam" id="PF04101">
    <property type="entry name" value="Glyco_tran_28_C"/>
    <property type="match status" value="1"/>
</dbReference>
<dbReference type="GO" id="GO:0008360">
    <property type="term" value="P:regulation of cell shape"/>
    <property type="evidence" value="ECO:0007669"/>
    <property type="project" value="UniProtKB-KW"/>
</dbReference>